<dbReference type="SUPFAM" id="SSF88946">
    <property type="entry name" value="Sigma2 domain of RNA polymerase sigma factors"/>
    <property type="match status" value="1"/>
</dbReference>
<protein>
    <submittedName>
        <fullName evidence="7">Sigma-70 family RNA polymerase sigma factor</fullName>
    </submittedName>
</protein>
<keyword evidence="2" id="KW-0805">Transcription regulation</keyword>
<comment type="similarity">
    <text evidence="1">Belongs to the sigma-70 factor family. ECF subfamily.</text>
</comment>
<dbReference type="SUPFAM" id="SSF88659">
    <property type="entry name" value="Sigma3 and sigma4 domains of RNA polymerase sigma factors"/>
    <property type="match status" value="1"/>
</dbReference>
<dbReference type="InterPro" id="IPR036388">
    <property type="entry name" value="WH-like_DNA-bd_sf"/>
</dbReference>
<feature type="compositionally biased region" description="Low complexity" evidence="5">
    <location>
        <begin position="266"/>
        <end position="278"/>
    </location>
</feature>
<name>A0A7V8VCH7_9BACT</name>
<evidence type="ECO:0000256" key="2">
    <source>
        <dbReference type="ARBA" id="ARBA00023015"/>
    </source>
</evidence>
<dbReference type="GO" id="GO:0016987">
    <property type="term" value="F:sigma factor activity"/>
    <property type="evidence" value="ECO:0007669"/>
    <property type="project" value="UniProtKB-KW"/>
</dbReference>
<dbReference type="InterPro" id="IPR014284">
    <property type="entry name" value="RNA_pol_sigma-70_dom"/>
</dbReference>
<dbReference type="EMBL" id="JACEFB010000002">
    <property type="protein sequence ID" value="MBA2225523.1"/>
    <property type="molecule type" value="Genomic_DNA"/>
</dbReference>
<accession>A0A7V8VCH7</accession>
<dbReference type="InterPro" id="IPR013325">
    <property type="entry name" value="RNA_pol_sigma_r2"/>
</dbReference>
<dbReference type="CDD" id="cd06171">
    <property type="entry name" value="Sigma70_r4"/>
    <property type="match status" value="1"/>
</dbReference>
<evidence type="ECO:0000256" key="1">
    <source>
        <dbReference type="ARBA" id="ARBA00010641"/>
    </source>
</evidence>
<dbReference type="InterPro" id="IPR039425">
    <property type="entry name" value="RNA_pol_sigma-70-like"/>
</dbReference>
<dbReference type="Gene3D" id="1.10.10.10">
    <property type="entry name" value="Winged helix-like DNA-binding domain superfamily/Winged helix DNA-binding domain"/>
    <property type="match status" value="1"/>
</dbReference>
<dbReference type="PANTHER" id="PTHR43133">
    <property type="entry name" value="RNA POLYMERASE ECF-TYPE SIGMA FACTO"/>
    <property type="match status" value="1"/>
</dbReference>
<evidence type="ECO:0000259" key="6">
    <source>
        <dbReference type="Pfam" id="PF08281"/>
    </source>
</evidence>
<dbReference type="AlphaFoldDB" id="A0A7V8VCH7"/>
<comment type="caution">
    <text evidence="7">The sequence shown here is derived from an EMBL/GenBank/DDBJ whole genome shotgun (WGS) entry which is preliminary data.</text>
</comment>
<organism evidence="7 8">
    <name type="scientific">Thermogemmata fonticola</name>
    <dbReference type="NCBI Taxonomy" id="2755323"/>
    <lineage>
        <taxon>Bacteria</taxon>
        <taxon>Pseudomonadati</taxon>
        <taxon>Planctomycetota</taxon>
        <taxon>Planctomycetia</taxon>
        <taxon>Gemmatales</taxon>
        <taxon>Gemmataceae</taxon>
        <taxon>Thermogemmata</taxon>
    </lineage>
</organism>
<evidence type="ECO:0000256" key="5">
    <source>
        <dbReference type="SAM" id="MobiDB-lite"/>
    </source>
</evidence>
<dbReference type="PANTHER" id="PTHR43133:SF51">
    <property type="entry name" value="RNA POLYMERASE SIGMA FACTOR"/>
    <property type="match status" value="1"/>
</dbReference>
<feature type="domain" description="RNA polymerase sigma factor 70 region 4 type 2" evidence="6">
    <location>
        <begin position="138"/>
        <end position="190"/>
    </location>
</feature>
<dbReference type="Gene3D" id="1.10.1740.10">
    <property type="match status" value="1"/>
</dbReference>
<dbReference type="GO" id="GO:0006352">
    <property type="term" value="P:DNA-templated transcription initiation"/>
    <property type="evidence" value="ECO:0007669"/>
    <property type="project" value="InterPro"/>
</dbReference>
<keyword evidence="3" id="KW-0731">Sigma factor</keyword>
<keyword evidence="8" id="KW-1185">Reference proteome</keyword>
<dbReference type="InterPro" id="IPR013324">
    <property type="entry name" value="RNA_pol_sigma_r3/r4-like"/>
</dbReference>
<evidence type="ECO:0000313" key="7">
    <source>
        <dbReference type="EMBL" id="MBA2225523.1"/>
    </source>
</evidence>
<reference evidence="7 8" key="1">
    <citation type="submission" date="2020-07" db="EMBL/GenBank/DDBJ databases">
        <title>Thermogemmata thermophila gen. nov., sp. nov., a novel moderate thermophilic planctomycete from a Kamchatka hot spring.</title>
        <authorList>
            <person name="Elcheninov A.G."/>
            <person name="Podosokorskaya O.A."/>
            <person name="Kovaleva O.L."/>
            <person name="Novikov A."/>
            <person name="Bonch-Osmolovskaya E.A."/>
            <person name="Toshchakov S.V."/>
            <person name="Kublanov I.V."/>
        </authorList>
    </citation>
    <scope>NUCLEOTIDE SEQUENCE [LARGE SCALE GENOMIC DNA]</scope>
    <source>
        <strain evidence="7 8">2918</strain>
    </source>
</reference>
<keyword evidence="4" id="KW-0804">Transcription</keyword>
<evidence type="ECO:0000256" key="4">
    <source>
        <dbReference type="ARBA" id="ARBA00023163"/>
    </source>
</evidence>
<proteinExistence type="inferred from homology"/>
<gene>
    <name evidence="7" type="ORF">H0921_05025</name>
</gene>
<dbReference type="Pfam" id="PF08281">
    <property type="entry name" value="Sigma70_r4_2"/>
    <property type="match status" value="1"/>
</dbReference>
<dbReference type="GO" id="GO:0003677">
    <property type="term" value="F:DNA binding"/>
    <property type="evidence" value="ECO:0007669"/>
    <property type="project" value="InterPro"/>
</dbReference>
<dbReference type="NCBIfam" id="TIGR02937">
    <property type="entry name" value="sigma70-ECF"/>
    <property type="match status" value="1"/>
</dbReference>
<evidence type="ECO:0000313" key="8">
    <source>
        <dbReference type="Proteomes" id="UP000542342"/>
    </source>
</evidence>
<feature type="region of interest" description="Disordered" evidence="5">
    <location>
        <begin position="192"/>
        <end position="278"/>
    </location>
</feature>
<evidence type="ECO:0000256" key="3">
    <source>
        <dbReference type="ARBA" id="ARBA00023082"/>
    </source>
</evidence>
<sequence length="278" mass="30644">MLVDSKPFTQYDRDLLKRCLHKEPGAWNDFVDRYLSLIYHVINYTAYLRSVRLGPEDVEDIAADILLQLVEENFKILRQFRGESSLATYLTVVARRLCVRELVRRKKRQEALARGDVVVPPSEVEGDPAAQKGLERLEEVEYLLKHLKGREREIVRLYYLEGRTYEEISIETNVPVNTIGVVLSRAREKLRRLAKRSPSPAAGAAQKEPTASPAPVRTVNPPGQKTLPDPLAAASSSSTPASSAPAQESATPSATPASEPPPTPPASSQAEPPAATSN</sequence>
<feature type="compositionally biased region" description="Low complexity" evidence="5">
    <location>
        <begin position="232"/>
        <end position="257"/>
    </location>
</feature>
<dbReference type="Proteomes" id="UP000542342">
    <property type="component" value="Unassembled WGS sequence"/>
</dbReference>
<dbReference type="InterPro" id="IPR013249">
    <property type="entry name" value="RNA_pol_sigma70_r4_t2"/>
</dbReference>